<keyword evidence="2" id="KW-1185">Reference proteome</keyword>
<protein>
    <submittedName>
        <fullName evidence="1">Uncharacterized protein</fullName>
    </submittedName>
</protein>
<evidence type="ECO:0000313" key="2">
    <source>
        <dbReference type="Proteomes" id="UP000559027"/>
    </source>
</evidence>
<organism evidence="1 2">
    <name type="scientific">Leucocoprinus leucothites</name>
    <dbReference type="NCBI Taxonomy" id="201217"/>
    <lineage>
        <taxon>Eukaryota</taxon>
        <taxon>Fungi</taxon>
        <taxon>Dikarya</taxon>
        <taxon>Basidiomycota</taxon>
        <taxon>Agaricomycotina</taxon>
        <taxon>Agaricomycetes</taxon>
        <taxon>Agaricomycetidae</taxon>
        <taxon>Agaricales</taxon>
        <taxon>Agaricineae</taxon>
        <taxon>Agaricaceae</taxon>
        <taxon>Leucocoprinus</taxon>
    </lineage>
</organism>
<dbReference type="Proteomes" id="UP000559027">
    <property type="component" value="Unassembled WGS sequence"/>
</dbReference>
<sequence>MHFFTLCYPYFPAWGPSNFTERDGLSDGQVSGSYQPTILIPSVDDDDDDSTSLGARNTIALKARNQYRRFRGGSAESSALRTRISQTLPDSSGDALQPRQGAARVARLVVKGIIKIVKGIIDGVKHDNEGRGQFTQDTVANGRSQYPDFNWVVVHTKHETDFDGVQDEDWGHQHQEFDIEIGGTIGYEIYWFRSGTFKRQGDGGFLNWAWGGAMTSTADDGATVTFVAPT</sequence>
<proteinExistence type="predicted"/>
<dbReference type="EMBL" id="JAACJO010000004">
    <property type="protein sequence ID" value="KAF5359387.1"/>
    <property type="molecule type" value="Genomic_DNA"/>
</dbReference>
<dbReference type="AlphaFoldDB" id="A0A8H5G6R5"/>
<dbReference type="OrthoDB" id="3685327at2759"/>
<comment type="caution">
    <text evidence="1">The sequence shown here is derived from an EMBL/GenBank/DDBJ whole genome shotgun (WGS) entry which is preliminary data.</text>
</comment>
<reference evidence="1 2" key="1">
    <citation type="journal article" date="2020" name="ISME J.">
        <title>Uncovering the hidden diversity of litter-decomposition mechanisms in mushroom-forming fungi.</title>
        <authorList>
            <person name="Floudas D."/>
            <person name="Bentzer J."/>
            <person name="Ahren D."/>
            <person name="Johansson T."/>
            <person name="Persson P."/>
            <person name="Tunlid A."/>
        </authorList>
    </citation>
    <scope>NUCLEOTIDE SEQUENCE [LARGE SCALE GENOMIC DNA]</scope>
    <source>
        <strain evidence="1 2">CBS 146.42</strain>
    </source>
</reference>
<name>A0A8H5G6R5_9AGAR</name>
<evidence type="ECO:0000313" key="1">
    <source>
        <dbReference type="EMBL" id="KAF5359387.1"/>
    </source>
</evidence>
<accession>A0A8H5G6R5</accession>
<gene>
    <name evidence="1" type="ORF">D9756_003622</name>
</gene>